<dbReference type="AlphaFoldDB" id="A0A7R7HWP8"/>
<gene>
    <name evidence="2" type="ORF">Athai_18160</name>
</gene>
<proteinExistence type="predicted"/>
<reference evidence="2 3" key="1">
    <citation type="submission" date="2020-08" db="EMBL/GenBank/DDBJ databases">
        <title>Whole genome shotgun sequence of Actinocatenispora thailandica NBRC 105041.</title>
        <authorList>
            <person name="Komaki H."/>
            <person name="Tamura T."/>
        </authorList>
    </citation>
    <scope>NUCLEOTIDE SEQUENCE [LARGE SCALE GENOMIC DNA]</scope>
    <source>
        <strain evidence="2 3">NBRC 105041</strain>
    </source>
</reference>
<feature type="domain" description="MobA-like NTP transferase" evidence="1">
    <location>
        <begin position="8"/>
        <end position="162"/>
    </location>
</feature>
<dbReference type="KEGG" id="atl:Athai_18160"/>
<organism evidence="2 3">
    <name type="scientific">Actinocatenispora thailandica</name>
    <dbReference type="NCBI Taxonomy" id="227318"/>
    <lineage>
        <taxon>Bacteria</taxon>
        <taxon>Bacillati</taxon>
        <taxon>Actinomycetota</taxon>
        <taxon>Actinomycetes</taxon>
        <taxon>Micromonosporales</taxon>
        <taxon>Micromonosporaceae</taxon>
        <taxon>Actinocatenispora</taxon>
    </lineage>
</organism>
<keyword evidence="3" id="KW-1185">Reference proteome</keyword>
<dbReference type="InterPro" id="IPR029044">
    <property type="entry name" value="Nucleotide-diphossugar_trans"/>
</dbReference>
<dbReference type="Pfam" id="PF12804">
    <property type="entry name" value="NTP_transf_3"/>
    <property type="match status" value="1"/>
</dbReference>
<name>A0A7R7HWP8_9ACTN</name>
<dbReference type="GO" id="GO:0016779">
    <property type="term" value="F:nucleotidyltransferase activity"/>
    <property type="evidence" value="ECO:0007669"/>
    <property type="project" value="UniProtKB-ARBA"/>
</dbReference>
<dbReference type="Gene3D" id="3.90.550.10">
    <property type="entry name" value="Spore Coat Polysaccharide Biosynthesis Protein SpsA, Chain A"/>
    <property type="match status" value="1"/>
</dbReference>
<accession>A0A7R7HWP8</accession>
<sequence>MTGTTVAGLLLAAGAGRRFGRPKALVSFRGRTLLEHGVALLTGGGCDPVYVVSGAAPLTCPGATVVANPGWATGMGSSLRAGVEALPARVDAVVVALVDQPLVGPAAVRRLLAAYRRGARLAVAGYAGRPRNPVLLSREYWPGVLASARGDRGARGYLRSHPELVTLVDCDGTGSPADIDTPEDLDSLSG</sequence>
<dbReference type="InterPro" id="IPR025877">
    <property type="entry name" value="MobA-like_NTP_Trfase"/>
</dbReference>
<dbReference type="CDD" id="cd04182">
    <property type="entry name" value="GT_2_like_f"/>
    <property type="match status" value="1"/>
</dbReference>
<dbReference type="PANTHER" id="PTHR43777">
    <property type="entry name" value="MOLYBDENUM COFACTOR CYTIDYLYLTRANSFERASE"/>
    <property type="match status" value="1"/>
</dbReference>
<dbReference type="EMBL" id="AP023355">
    <property type="protein sequence ID" value="BCJ34313.1"/>
    <property type="molecule type" value="Genomic_DNA"/>
</dbReference>
<evidence type="ECO:0000259" key="1">
    <source>
        <dbReference type="Pfam" id="PF12804"/>
    </source>
</evidence>
<protein>
    <submittedName>
        <fullName evidence="2">4-diphosphocytidyl-2C-methyl-D-erythritol synthase</fullName>
    </submittedName>
</protein>
<dbReference type="SUPFAM" id="SSF53448">
    <property type="entry name" value="Nucleotide-diphospho-sugar transferases"/>
    <property type="match status" value="1"/>
</dbReference>
<dbReference type="Proteomes" id="UP000611640">
    <property type="component" value="Chromosome"/>
</dbReference>
<evidence type="ECO:0000313" key="3">
    <source>
        <dbReference type="Proteomes" id="UP000611640"/>
    </source>
</evidence>
<dbReference type="RefSeq" id="WP_203961056.1">
    <property type="nucleotide sequence ID" value="NZ_AP023355.1"/>
</dbReference>
<evidence type="ECO:0000313" key="2">
    <source>
        <dbReference type="EMBL" id="BCJ34313.1"/>
    </source>
</evidence>
<dbReference type="PANTHER" id="PTHR43777:SF1">
    <property type="entry name" value="MOLYBDENUM COFACTOR CYTIDYLYLTRANSFERASE"/>
    <property type="match status" value="1"/>
</dbReference>